<dbReference type="Ensembl" id="ENSLCAT00010041606.1">
    <property type="protein sequence ID" value="ENSLCAP00010040646.1"/>
    <property type="gene ID" value="ENSLCAG00010019010.1"/>
</dbReference>
<reference evidence="2" key="1">
    <citation type="submission" date="2015-09" db="EMBL/GenBank/DDBJ databases">
        <authorList>
            <person name="Sai Rama Sridatta P."/>
        </authorList>
    </citation>
    <scope>NUCLEOTIDE SEQUENCE [LARGE SCALE GENOMIC DNA]</scope>
</reference>
<dbReference type="InterPro" id="IPR038848">
    <property type="entry name" value="CABYR"/>
</dbReference>
<dbReference type="CDD" id="cd12100">
    <property type="entry name" value="DD_CABYR_SP17"/>
    <property type="match status" value="1"/>
</dbReference>
<dbReference type="SUPFAM" id="SSF47391">
    <property type="entry name" value="Dimerization-anchoring domain of cAMP-dependent PK regulatory subunit"/>
    <property type="match status" value="1"/>
</dbReference>
<organism evidence="1 2">
    <name type="scientific">Lates calcarifer</name>
    <name type="common">Barramundi</name>
    <name type="synonym">Holocentrus calcarifer</name>
    <dbReference type="NCBI Taxonomy" id="8187"/>
    <lineage>
        <taxon>Eukaryota</taxon>
        <taxon>Metazoa</taxon>
        <taxon>Chordata</taxon>
        <taxon>Craniata</taxon>
        <taxon>Vertebrata</taxon>
        <taxon>Euteleostomi</taxon>
        <taxon>Actinopterygii</taxon>
        <taxon>Neopterygii</taxon>
        <taxon>Teleostei</taxon>
        <taxon>Neoteleostei</taxon>
        <taxon>Acanthomorphata</taxon>
        <taxon>Carangaria</taxon>
        <taxon>Carangaria incertae sedis</taxon>
        <taxon>Centropomidae</taxon>
        <taxon>Lates</taxon>
    </lineage>
</organism>
<reference evidence="1" key="3">
    <citation type="submission" date="2025-09" db="UniProtKB">
        <authorList>
            <consortium name="Ensembl"/>
        </authorList>
    </citation>
    <scope>IDENTIFICATION</scope>
</reference>
<name>A0A4W6EQW4_LATCA</name>
<dbReference type="Proteomes" id="UP000314980">
    <property type="component" value="Unassembled WGS sequence"/>
</dbReference>
<dbReference type="PANTHER" id="PTHR15494:SF0">
    <property type="entry name" value="CALCIUM-BINDING TYROSINE PHOSPHORYLATION-REGULATED PROTEIN"/>
    <property type="match status" value="1"/>
</dbReference>
<dbReference type="InParanoid" id="A0A4W6EQW4"/>
<dbReference type="PANTHER" id="PTHR15494">
    <property type="entry name" value="CALCIUM-BINDING TYROSINE PHOSPHORYLATION-REGULATED PROTEIN"/>
    <property type="match status" value="1"/>
</dbReference>
<evidence type="ECO:0000313" key="1">
    <source>
        <dbReference type="Ensembl" id="ENSLCAP00010040646.1"/>
    </source>
</evidence>
<dbReference type="GO" id="GO:0005509">
    <property type="term" value="F:calcium ion binding"/>
    <property type="evidence" value="ECO:0007669"/>
    <property type="project" value="InterPro"/>
</dbReference>
<reference evidence="1" key="2">
    <citation type="submission" date="2025-08" db="UniProtKB">
        <authorList>
            <consortium name="Ensembl"/>
        </authorList>
    </citation>
    <scope>IDENTIFICATION</scope>
</reference>
<evidence type="ECO:0000313" key="2">
    <source>
        <dbReference type="Proteomes" id="UP000314980"/>
    </source>
</evidence>
<dbReference type="GO" id="GO:0005737">
    <property type="term" value="C:cytoplasm"/>
    <property type="evidence" value="ECO:0007669"/>
    <property type="project" value="TreeGrafter"/>
</dbReference>
<protein>
    <recommendedName>
        <fullName evidence="3">RIIa domain-containing protein</fullName>
    </recommendedName>
</protein>
<dbReference type="InterPro" id="IPR047579">
    <property type="entry name" value="DD_CABYR_SP17"/>
</dbReference>
<keyword evidence="2" id="KW-1185">Reference proteome</keyword>
<dbReference type="Gene3D" id="1.20.890.10">
    <property type="entry name" value="cAMP-dependent protein kinase regulatory subunit, dimerization-anchoring domain"/>
    <property type="match status" value="1"/>
</dbReference>
<dbReference type="GeneTree" id="ENSGT01060000248756"/>
<sequence length="87" mass="10172">MSFQNLCPYGLKSIVECITRATLISQPTDIPDFIYQYLSGLIKFRESLPEADPKDLSFHYQKQNWNINKNICKNQCFGKMYTNVMLL</sequence>
<proteinExistence type="predicted"/>
<dbReference type="GO" id="GO:0035686">
    <property type="term" value="C:sperm fibrous sheath"/>
    <property type="evidence" value="ECO:0007669"/>
    <property type="project" value="TreeGrafter"/>
</dbReference>
<dbReference type="AlphaFoldDB" id="A0A4W6EQW4"/>
<evidence type="ECO:0008006" key="3">
    <source>
        <dbReference type="Google" id="ProtNLM"/>
    </source>
</evidence>
<accession>A0A4W6EQW4</accession>
<dbReference type="GO" id="GO:0048240">
    <property type="term" value="P:sperm capacitation"/>
    <property type="evidence" value="ECO:0007669"/>
    <property type="project" value="InterPro"/>
</dbReference>